<keyword evidence="3" id="KW-0560">Oxidoreductase</keyword>
<dbReference type="InterPro" id="IPR006139">
    <property type="entry name" value="D-isomer_2_OHA_DH_cat_dom"/>
</dbReference>
<dbReference type="InterPro" id="IPR029752">
    <property type="entry name" value="D-isomer_DH_CS1"/>
</dbReference>
<dbReference type="SUPFAM" id="SSF51735">
    <property type="entry name" value="NAD(P)-binding Rossmann-fold domains"/>
    <property type="match status" value="1"/>
</dbReference>
<evidence type="ECO:0000256" key="4">
    <source>
        <dbReference type="ARBA" id="ARBA00023027"/>
    </source>
</evidence>
<accession>A0A0F9I503</accession>
<dbReference type="EMBL" id="LAZR01013279">
    <property type="protein sequence ID" value="KKM22701.1"/>
    <property type="molecule type" value="Genomic_DNA"/>
</dbReference>
<feature type="domain" description="D-isomer specific 2-hydroxyacid dehydrogenase NAD-binding" evidence="6">
    <location>
        <begin position="113"/>
        <end position="285"/>
    </location>
</feature>
<dbReference type="SUPFAM" id="SSF52283">
    <property type="entry name" value="Formate/glycerate dehydrogenase catalytic domain-like"/>
    <property type="match status" value="1"/>
</dbReference>
<dbReference type="Pfam" id="PF00389">
    <property type="entry name" value="2-Hacid_dh"/>
    <property type="match status" value="1"/>
</dbReference>
<dbReference type="PANTHER" id="PTHR42789:SF1">
    <property type="entry name" value="D-ISOMER SPECIFIC 2-HYDROXYACID DEHYDROGENASE FAMILY PROTEIN (AFU_ORTHOLOGUE AFUA_6G10090)"/>
    <property type="match status" value="1"/>
</dbReference>
<name>A0A0F9I503_9ZZZZ</name>
<reference evidence="7" key="1">
    <citation type="journal article" date="2015" name="Nature">
        <title>Complex archaea that bridge the gap between prokaryotes and eukaryotes.</title>
        <authorList>
            <person name="Spang A."/>
            <person name="Saw J.H."/>
            <person name="Jorgensen S.L."/>
            <person name="Zaremba-Niedzwiedzka K."/>
            <person name="Martijn J."/>
            <person name="Lind A.E."/>
            <person name="van Eijk R."/>
            <person name="Schleper C."/>
            <person name="Guy L."/>
            <person name="Ettema T.J."/>
        </authorList>
    </citation>
    <scope>NUCLEOTIDE SEQUENCE</scope>
</reference>
<dbReference type="InterPro" id="IPR006140">
    <property type="entry name" value="D-isomer_DH_NAD-bd"/>
</dbReference>
<evidence type="ECO:0000259" key="6">
    <source>
        <dbReference type="Pfam" id="PF02826"/>
    </source>
</evidence>
<dbReference type="Pfam" id="PF02826">
    <property type="entry name" value="2-Hacid_dh_C"/>
    <property type="match status" value="1"/>
</dbReference>
<feature type="domain" description="D-isomer specific 2-hydroxyacid dehydrogenase catalytic" evidence="5">
    <location>
        <begin position="14"/>
        <end position="317"/>
    </location>
</feature>
<keyword evidence="4" id="KW-0520">NAD</keyword>
<dbReference type="GO" id="GO:0051287">
    <property type="term" value="F:NAD binding"/>
    <property type="evidence" value="ECO:0007669"/>
    <property type="project" value="InterPro"/>
</dbReference>
<gene>
    <name evidence="7" type="ORF">LCGC14_1622600</name>
</gene>
<sequence>MAIKVLVTSTSFGKVVKEPVELLKKKGYQIIWNELGRPLKEDEVRERIQGVDAYIAGLDEITAKAIKAADKLKIISKYGAGVDNIDIEPASRRKIVVTNTPGTNTEAVADLTFGLILAVAREIPQADRSTKKGEWKKFFGSAVYGKTLGIVGMGKIGKAVARRAKGFNMRIIYWSRRRKLDIEEETGAKYTDFKFLLQEVDFVSLHLALTGETKNIMGENEMRLIKPTTFLINTARGPLINEDALYRCLRDRVIAGAAVDSYSDEPPQESSLFSLDNIITTPHMGAYTYEALRNMGMTSVENVIDALEGRKPRYVVNPEVYQS</sequence>
<dbReference type="PROSITE" id="PS00065">
    <property type="entry name" value="D_2_HYDROXYACID_DH_1"/>
    <property type="match status" value="1"/>
</dbReference>
<evidence type="ECO:0008006" key="8">
    <source>
        <dbReference type="Google" id="ProtNLM"/>
    </source>
</evidence>
<evidence type="ECO:0000256" key="3">
    <source>
        <dbReference type="ARBA" id="ARBA00023002"/>
    </source>
</evidence>
<dbReference type="GO" id="GO:0016616">
    <property type="term" value="F:oxidoreductase activity, acting on the CH-OH group of donors, NAD or NADP as acceptor"/>
    <property type="evidence" value="ECO:0007669"/>
    <property type="project" value="InterPro"/>
</dbReference>
<keyword evidence="2" id="KW-0028">Amino-acid biosynthesis</keyword>
<evidence type="ECO:0000313" key="7">
    <source>
        <dbReference type="EMBL" id="KKM22701.1"/>
    </source>
</evidence>
<organism evidence="7">
    <name type="scientific">marine sediment metagenome</name>
    <dbReference type="NCBI Taxonomy" id="412755"/>
    <lineage>
        <taxon>unclassified sequences</taxon>
        <taxon>metagenomes</taxon>
        <taxon>ecological metagenomes</taxon>
    </lineage>
</organism>
<evidence type="ECO:0000256" key="2">
    <source>
        <dbReference type="ARBA" id="ARBA00022605"/>
    </source>
</evidence>
<comment type="caution">
    <text evidence="7">The sequence shown here is derived from an EMBL/GenBank/DDBJ whole genome shotgun (WGS) entry which is preliminary data.</text>
</comment>
<evidence type="ECO:0000256" key="1">
    <source>
        <dbReference type="ARBA" id="ARBA00005854"/>
    </source>
</evidence>
<evidence type="ECO:0000259" key="5">
    <source>
        <dbReference type="Pfam" id="PF00389"/>
    </source>
</evidence>
<dbReference type="AlphaFoldDB" id="A0A0F9I503"/>
<dbReference type="CDD" id="cd12172">
    <property type="entry name" value="PGDH_like_2"/>
    <property type="match status" value="1"/>
</dbReference>
<dbReference type="PANTHER" id="PTHR42789">
    <property type="entry name" value="D-ISOMER SPECIFIC 2-HYDROXYACID DEHYDROGENASE FAMILY PROTEIN (AFU_ORTHOLOGUE AFUA_6G10090)"/>
    <property type="match status" value="1"/>
</dbReference>
<comment type="similarity">
    <text evidence="1">Belongs to the D-isomer specific 2-hydroxyacid dehydrogenase family.</text>
</comment>
<proteinExistence type="inferred from homology"/>
<protein>
    <recommendedName>
        <fullName evidence="8">Hydroxyacid dehydrogenase</fullName>
    </recommendedName>
</protein>
<dbReference type="Gene3D" id="3.40.50.720">
    <property type="entry name" value="NAD(P)-binding Rossmann-like Domain"/>
    <property type="match status" value="2"/>
</dbReference>
<dbReference type="GO" id="GO:0008652">
    <property type="term" value="P:amino acid biosynthetic process"/>
    <property type="evidence" value="ECO:0007669"/>
    <property type="project" value="UniProtKB-KW"/>
</dbReference>
<dbReference type="InterPro" id="IPR036291">
    <property type="entry name" value="NAD(P)-bd_dom_sf"/>
</dbReference>
<dbReference type="InterPro" id="IPR050857">
    <property type="entry name" value="D-2-hydroxyacid_DH"/>
</dbReference>
<dbReference type="FunFam" id="3.40.50.720:FF:000203">
    <property type="entry name" value="D-3-phosphoglycerate dehydrogenase (SerA)"/>
    <property type="match status" value="1"/>
</dbReference>